<gene>
    <name evidence="7" type="ORF">ACHAW5_007303</name>
</gene>
<evidence type="ECO:0000256" key="2">
    <source>
        <dbReference type="PROSITE-ProRule" id="PRU00087"/>
    </source>
</evidence>
<dbReference type="Pfam" id="PF00041">
    <property type="entry name" value="fn3"/>
    <property type="match status" value="1"/>
</dbReference>
<comment type="caution">
    <text evidence="7">The sequence shown here is derived from an EMBL/GenBank/DDBJ whole genome shotgun (WGS) entry which is preliminary data.</text>
</comment>
<dbReference type="CDD" id="cd00063">
    <property type="entry name" value="FN3"/>
    <property type="match status" value="2"/>
</dbReference>
<feature type="domain" description="PA14" evidence="6">
    <location>
        <begin position="2551"/>
        <end position="2687"/>
    </location>
</feature>
<dbReference type="PROSITE" id="PS50194">
    <property type="entry name" value="FILAMIN_REPEAT"/>
    <property type="match status" value="1"/>
</dbReference>
<protein>
    <recommendedName>
        <fullName evidence="9">Titin</fullName>
    </recommendedName>
</protein>
<dbReference type="Pfam" id="PF07691">
    <property type="entry name" value="PA14"/>
    <property type="match status" value="2"/>
</dbReference>
<dbReference type="PANTHER" id="PTHR13817:SF151">
    <property type="entry name" value="TITIN"/>
    <property type="match status" value="1"/>
</dbReference>
<evidence type="ECO:0000313" key="7">
    <source>
        <dbReference type="EMBL" id="KAL3774885.1"/>
    </source>
</evidence>
<feature type="domain" description="Fibronectin type-III" evidence="5">
    <location>
        <begin position="54"/>
        <end position="152"/>
    </location>
</feature>
<dbReference type="InterPro" id="IPR050964">
    <property type="entry name" value="Striated_Muscle_Regulatory"/>
</dbReference>
<reference evidence="7 8" key="1">
    <citation type="submission" date="2024-10" db="EMBL/GenBank/DDBJ databases">
        <title>Updated reference genomes for cyclostephanoid diatoms.</title>
        <authorList>
            <person name="Roberts W.R."/>
            <person name="Alverson A.J."/>
        </authorList>
    </citation>
    <scope>NUCLEOTIDE SEQUENCE [LARGE SCALE GENOMIC DNA]</scope>
    <source>
        <strain evidence="7 8">AJA276-08</strain>
    </source>
</reference>
<sequence>MDLPTNGRSAKIQRRMTNSDNSHLKKIISSLSLLTLPYVVGHNYAHDSPRLYSVPGPPEWATLDVIGANTLRTTFAPPLWDGGSPISSYLIEWDKESGTPEVQRIVTSQNLNSNEIQKITTSARDINEIQVVKTSATAKAEVQAITVSPPHGDLTIDSAYGFAISMDTINVGGSLQYSGQISSNAAADGSRSSIAQILENMANVHGRPTVERSVMNPDGGHTYLVTFPTSMGNVPEMEVFMSDLPVSITTMQQGNELEGSFRLEFMGELTADIPFDASSFEMQSSLENLSTVDAVYVSRSTADDQIGFTWEIEFLSDSNGGNLPPIKVHGDGLRTSNPVGGANIELSTGRDGSYISGSYTLAFRGDVTNLISYDADASTVKKELEALSSIAQINVERTQLDIVGGCTWTVSFLEDGSRLHRGDMPELVVESFLTGTPGEIPSIVVTEERKGTIKEVQTITVDGGGDNVDPTSSFRLRFGGEETGDILALPLGGNTCLGSTKAKQIITTSTVDTSGVGGDDSVSHLTNFALLYEGYITSSILANGASCEDNSSFIAQELMKLPPLYEVSVSGSDTGVGDEGCSWIVTFLSVMGSPELMTVIASNGDISAGPSHSVTVGDAHSIIRDTVEISQPEGYEGDVNLIQSELSKLSTIGIVTVSPASSVPDDFGQCTWEITFESKAGNVPSLEVARGGTSLFSTEAELNSGNRVIVTDDTVRGTSEPVSGDFRLDFDGELTGYMPHDASPDLVKSSLDALPNIGEVSVTRIGPDVNGCYTWDVTFISDLGPQPRLIVDDLDMTGTVAFMSVSKAIAGALPPFDGPDYGSTLVSGTELSALIAKLKQGIPYYVRISASNEIGTSPAIMPYPPVEVPIPLPPSPPSAVRLEPKDGATLALTIDAHFHDGGKDVTSYRVDYSTRPFMQERQRISLTCSPQPTIQSVTTSATDVNEVQYLIIDSSYSGNGEILEVQNIRCDASGGTFGLSLGGETAYLAHDADSNDIKESLESLSAINHVTVDFNNGKESACAPYDGTSAGDFSVTFHSLSGLSGDLPLMAAESSGLEGARHVIVTTAVDGDAPLSGSLKLSFRGAVSNAVDISLEPDDLALAIESALEELDTVQQDGVAVVAVALAHGGYEKIFRIEFKGSGVGGNVEALSVVPEHLLVLGSSANAFVLSDGESYAARNAVESVTSQVGNELSGYFRLRLRGHTTRRIPFNSSVDEMKARLEELPNIGKVDVRMSGPTKEMAYAWEITFLSNPGYFPPSARNVDELEVVNELSTSVQSDTSALITVQTVRTGDTMLEGQFQVTYDDGKTTATTRPLQNFISAEDLKMELEALRNIGQVTVVRSKSLVGYEWDIEFTSCALKDGSVVCNDGNVLPLVASNINLQGCGGASLVVSELAVGRGADSCPHLSTGLCSDEEQFDGEYPIHHYVKNLDLGTAYYVQIRLRNSQGYGYRQLSTPLHSTPQHNPPGPPPPVVLMASTSTSITVGWDKPTVNGGQVVSGYELWMDNWSGGGTFMVYDGAGSPNVMEFRLTTSDVGVHSQIVETGRQYRFQVRAINNCDTQDPSRSCFGKFSEVQVFTVRDPRAPLPPSMPQRDSGTRVTSSNEATISVSWSPPTDNGGSPITGYILFMKDHAGTMTNYDLGRETTKWQVDALSPGEVYRFHIVAVNAFGKSGNSPVLSTLAATYPGLSYDGYEYSKLKYRPLITDVQERSLAVKWSHLPADITGGSPITGFKLYLYKYEYPLLHSDADHIKQEVQKIVIPDQDLVSGTFTATFRGFETSAIAVDATAEAVKTALENLPSVNLVQVEPISNGWSVTFLSEAGDLPLIQITLGRLSHGAKVVVTEAVKGDFATLVYDGSEIPGQRTFEALDLTPDTGYAFKVAPVNAVGDGILSSASIVTVARAGASAFKTTSTGGALSRGIAGSIKEEQIITFLSDDCTLDKLILSFEVADQTENLCDSTEDEFEAAIEGLGMGNVHVSREETTSPSGHSGYSWSVTFVSRVGDVPLLMVDRFQVGNGRDALGRLGIDGIYVVEFLKGQSNEFIIEPKTATGSVVRDLSSYDGMEGGDIFFTELWSSDVSIIDGSHTWYSDGGVCSYNPVLYIEQVIAIPKGIGTFHLSMDTSETKPLGRIDGAYYQTSDITDVSKVALEVALSELPNVGKVHVTQTNEDHESIMYFTVTFRDIFGEYPLLVASDPNVLISMNNGQLSATEVQTLTLSVDKPFVYEVQSVAISVRVPSFYLSFRDAGETSSIPCNFESISDAQEAATSLEVELNSLPAIKVRVDKMVSGTGEEDNPWKFRVTFLEPVGPLPLLRSDNANIVQEVQGESTLVGSLVLSYEGDYTDDIRFDASAKDIKDKLEMLDSIEEVNVRKYDMYTGYQWVVSFTGHAGNLPLVEAHNNVFEIQSIQTRGGIPTPLGGTFTLSYLLEETGPLLFDSSADLVKSSLESLPSITRVDVSREMFEHGQAQWLVTFRLPSKPAVLKVNSSNLSGTLIDAVVSVKVNAHSPSLVATVGSPPIILVEEKVSGLPSYTGQYRAESSGNYSLAVLHLEGGGLNAKYYDNQWLLDDPVIERVDPTINFLWGSNIITQYGRDYVSIRWWGKVRPLTSEPYTFYVHADDGVRLYIDHALILDLWEPHSTEKKATVELTAGSFHDLKIEYKELTGDAHVQLEWSSRSLRKQVIPPSQLFFPSHIIGSPFQTTVSPGAADYPHSGFLDTVGQNRSVAVAGDRTSFYLQARDASGNNKLTNGDAQGDLQSPEEQFTVDIVADHGSLSGDVTYLDSGKYRVDFTVLKAGSYQVHVMTGGTDIYCGLGEENKCSPFTLTVLPGATLASNCETESSFNPVDSLVEARAGEIGKLYLQAKDAFGNNRVVGGDDVVARFESMANPDIQYRGNVVDRNDGSYLITYSIPLAGRFLVSIRIEGEAVKYCIGPSGERWNTRQYDGISVYSSPSFCSLGDELYLTVIHRELHGVSTTLVEEEGLSGLSSAVVGVETGFLIESRDKFGNLRSGSSTPHLDKSGDGMSDAFLVSLVGPSGNTVVTSTAVEVLTSSDSSIPGYFRLSYADKVTDDIPHNFSASAMQVILSSMHDSGSNPTSVQVSRSTVNGNYQWKITFVDHLKLWSQHPLSILPGSDGFSGISDILSIKKQPSAGIYPVRFTLWEKGTYELSVFSATTLVSGSSYTVEVENGTPQASSSSAVGRGLEAGVAGEESSFEVRIRDVRQSEIQSIKTTAVVIDFVNEKQRLKVQSNFGQVFQIEFRGQKTSNIEVGLTTLSDVADALEALDTIGQVIVSSDGSSVIHKGDNIDVEFLTEHGNLDLMSSSGPEGITKILEGEAPYRSERQTIYCDAGGGYIILSWKDFTTTIEFDDDIDSVASKLSIMFGEPVSVTNPDDTTTTKICSTAGKIVFVDFSMKLGNLEPVSVSFNALEDGDMTIFGNGEQDQGAVNGISPIMGYFRLAHDGAITTPISADATAEEVKAALEDLPSIGSLSVTKDIYGLRLGTDGRNIYPETASLFSVWTIKFADDSEDGCEPGSWDKCPTNIGDLPPLVIDSSLLTYDIGATQQQFAPSIQVFEVKKGSTGNLIDNAESQSDLDFSLSHNLMSGVGIGMHEVHTLSCSYSSDALSAEDATGSFELNILNKDWKVDALMSLHELVLLVMDALDLTHPVSTAGSTHGTVCHFDPGNPVTVVTQMSFKKESGPIPDFYVHSKHNVLVAVDNFVDAVDKVDYLGGGRYLITYTPTVSGHYAASMKLNDEHIWTDLSSGVVVDPAKASAHYCSHDSNLVAVAGKEESYAIVARDRFGNRLSSTIKDDTSLALSLTGVSDACTVPPRNTNLNSTVEELEMGHPDGHYKIAYTPSLAGVYKSSIMLRSRGGLLATYFMNQDFSEPVLGNNNHNLPPYHETPWCAAYKPACDSTLLDNEISFDWGFDSPLSWDPSFPMDSFSAVWEGEIKVDKTDQYFFTVLLNGGVRLTVGGHNVIDSLVDNNAESVSSIPVMLTGGVFYAIKVEYVHLTDEAKIQLLWTSASVARQVVPSRVFYYTRHIGGSSLSPFSIHVAPGGIDTSSSAKGDGLTSCVALEECSFVIQTMDANRNNRHTDGSSPGFEVDIRGSGGWALEGRINGVASSSPVVISDATVTSNDWWYIGEADAIHRSARLVSKSSFLGVLLRGDNIALDGIMYTVSSSGKFDVTSIPLSSPYLGRTTSVSVFKASKTCASGTHTVKYTPTVRGSYLMDVRLPIVKEIQRVTTSTRSLSSLFGRFTSTYHGEAGTEPLVSGSIDFDASSDEFRMALELIETIGLVAVSLCDCDDPSKYCSWDSKN</sequence>
<dbReference type="SMART" id="SM00060">
    <property type="entry name" value="FN3"/>
    <property type="match status" value="7"/>
</dbReference>
<evidence type="ECO:0000259" key="6">
    <source>
        <dbReference type="PROSITE" id="PS51820"/>
    </source>
</evidence>
<keyword evidence="1" id="KW-0677">Repeat</keyword>
<accession>A0ABD3NMJ0</accession>
<dbReference type="SUPFAM" id="SSF56988">
    <property type="entry name" value="Anthrax protective antigen"/>
    <property type="match status" value="2"/>
</dbReference>
<evidence type="ECO:0000256" key="1">
    <source>
        <dbReference type="ARBA" id="ARBA00022737"/>
    </source>
</evidence>
<dbReference type="InterPro" id="IPR000595">
    <property type="entry name" value="cNMP-bd_dom"/>
</dbReference>
<evidence type="ECO:0000256" key="3">
    <source>
        <dbReference type="SAM" id="MobiDB-lite"/>
    </source>
</evidence>
<evidence type="ECO:0000259" key="4">
    <source>
        <dbReference type="PROSITE" id="PS50042"/>
    </source>
</evidence>
<dbReference type="SMART" id="SM00758">
    <property type="entry name" value="PA14"/>
    <property type="match status" value="2"/>
</dbReference>
<dbReference type="Proteomes" id="UP001530315">
    <property type="component" value="Unassembled WGS sequence"/>
</dbReference>
<feature type="domain" description="Fibronectin type-III" evidence="5">
    <location>
        <begin position="1588"/>
        <end position="1688"/>
    </location>
</feature>
<dbReference type="InterPro" id="IPR001298">
    <property type="entry name" value="Filamin/ABP280_rpt"/>
</dbReference>
<dbReference type="InterPro" id="IPR011658">
    <property type="entry name" value="PA14_dom"/>
</dbReference>
<dbReference type="PROSITE" id="PS50853">
    <property type="entry name" value="FN3"/>
    <property type="match status" value="4"/>
</dbReference>
<proteinExistence type="predicted"/>
<dbReference type="InterPro" id="IPR017868">
    <property type="entry name" value="Filamin/ABP280_repeat-like"/>
</dbReference>
<feature type="domain" description="PA14" evidence="6">
    <location>
        <begin position="3871"/>
        <end position="4037"/>
    </location>
</feature>
<evidence type="ECO:0000313" key="8">
    <source>
        <dbReference type="Proteomes" id="UP001530315"/>
    </source>
</evidence>
<feature type="domain" description="Fibronectin type-III" evidence="5">
    <location>
        <begin position="1470"/>
        <end position="1583"/>
    </location>
</feature>
<organism evidence="7 8">
    <name type="scientific">Stephanodiscus triporus</name>
    <dbReference type="NCBI Taxonomy" id="2934178"/>
    <lineage>
        <taxon>Eukaryota</taxon>
        <taxon>Sar</taxon>
        <taxon>Stramenopiles</taxon>
        <taxon>Ochrophyta</taxon>
        <taxon>Bacillariophyta</taxon>
        <taxon>Coscinodiscophyceae</taxon>
        <taxon>Thalassiosirophycidae</taxon>
        <taxon>Stephanodiscales</taxon>
        <taxon>Stephanodiscaceae</taxon>
        <taxon>Stephanodiscus</taxon>
    </lineage>
</organism>
<dbReference type="PROSITE" id="PS50042">
    <property type="entry name" value="CNMP_BINDING_3"/>
    <property type="match status" value="1"/>
</dbReference>
<dbReference type="InterPro" id="IPR003961">
    <property type="entry name" value="FN3_dom"/>
</dbReference>
<feature type="region of interest" description="Disordered" evidence="3">
    <location>
        <begin position="1583"/>
        <end position="1616"/>
    </location>
</feature>
<feature type="domain" description="Cyclic nucleotide-binding" evidence="4">
    <location>
        <begin position="3274"/>
        <end position="3335"/>
    </location>
</feature>
<feature type="domain" description="Fibronectin type-III" evidence="5">
    <location>
        <begin position="1800"/>
        <end position="1904"/>
    </location>
</feature>
<dbReference type="InterPro" id="IPR036116">
    <property type="entry name" value="FN3_sf"/>
</dbReference>
<dbReference type="EMBL" id="JALLAZ020001442">
    <property type="protein sequence ID" value="KAL3774885.1"/>
    <property type="molecule type" value="Genomic_DNA"/>
</dbReference>
<dbReference type="Gene3D" id="2.60.40.10">
    <property type="entry name" value="Immunoglobulins"/>
    <property type="match status" value="9"/>
</dbReference>
<evidence type="ECO:0008006" key="9">
    <source>
        <dbReference type="Google" id="ProtNLM"/>
    </source>
</evidence>
<dbReference type="InterPro" id="IPR013783">
    <property type="entry name" value="Ig-like_fold"/>
</dbReference>
<dbReference type="Pfam" id="PF00630">
    <property type="entry name" value="Filamin"/>
    <property type="match status" value="1"/>
</dbReference>
<feature type="repeat" description="Filamin" evidence="2">
    <location>
        <begin position="2720"/>
        <end position="2826"/>
    </location>
</feature>
<dbReference type="InterPro" id="IPR037524">
    <property type="entry name" value="PA14/GLEYA"/>
</dbReference>
<dbReference type="InterPro" id="IPR014756">
    <property type="entry name" value="Ig_E-set"/>
</dbReference>
<dbReference type="Gene3D" id="3.90.182.10">
    <property type="entry name" value="Toxin - Anthrax Protective Antigen,domain 1"/>
    <property type="match status" value="2"/>
</dbReference>
<dbReference type="PANTHER" id="PTHR13817">
    <property type="entry name" value="TITIN"/>
    <property type="match status" value="1"/>
</dbReference>
<name>A0ABD3NMJ0_9STRA</name>
<evidence type="ECO:0000259" key="5">
    <source>
        <dbReference type="PROSITE" id="PS50853"/>
    </source>
</evidence>
<keyword evidence="8" id="KW-1185">Reference proteome</keyword>
<dbReference type="SMART" id="SM00557">
    <property type="entry name" value="IG_FLMN"/>
    <property type="match status" value="1"/>
</dbReference>
<dbReference type="SUPFAM" id="SSF81296">
    <property type="entry name" value="E set domains"/>
    <property type="match status" value="2"/>
</dbReference>
<dbReference type="PROSITE" id="PS51820">
    <property type="entry name" value="PA14"/>
    <property type="match status" value="2"/>
</dbReference>
<dbReference type="SUPFAM" id="SSF49265">
    <property type="entry name" value="Fibronectin type III"/>
    <property type="match status" value="3"/>
</dbReference>
<feature type="compositionally biased region" description="Polar residues" evidence="3">
    <location>
        <begin position="1593"/>
        <end position="1616"/>
    </location>
</feature>